<proteinExistence type="predicted"/>
<evidence type="ECO:0000256" key="1">
    <source>
        <dbReference type="SAM" id="SignalP"/>
    </source>
</evidence>
<dbReference type="EMBL" id="WIXE01023323">
    <property type="protein sequence ID" value="KAK5966610.1"/>
    <property type="molecule type" value="Genomic_DNA"/>
</dbReference>
<sequence>MKFITCILTTFLLLDGSVALLRCGNDDIQQGIARSLLVNDCKGRMGKIDACCVAHTNCYENRAPMKVCDDTFCKCIQDSAKKKPTCMFHAANFCAVARAFGVLQYNKLRPQAQPPS</sequence>
<keyword evidence="3" id="KW-1185">Reference proteome</keyword>
<feature type="signal peptide" evidence="1">
    <location>
        <begin position="1"/>
        <end position="19"/>
    </location>
</feature>
<accession>A0AAN8FCH3</accession>
<dbReference type="GO" id="GO:0050482">
    <property type="term" value="P:arachidonate secretion"/>
    <property type="evidence" value="ECO:0007669"/>
    <property type="project" value="InterPro"/>
</dbReference>
<evidence type="ECO:0000313" key="2">
    <source>
        <dbReference type="EMBL" id="KAK5966610.1"/>
    </source>
</evidence>
<dbReference type="PANTHER" id="PTHR34228:SF4">
    <property type="entry name" value="VENOM PROTEIN"/>
    <property type="match status" value="1"/>
</dbReference>
<name>A0AAN8FCH3_TRICO</name>
<gene>
    <name evidence="2" type="ORF">GCK32_011352</name>
</gene>
<dbReference type="PANTHER" id="PTHR34228">
    <property type="entry name" value="PROTEIN CBG09474-RELATED"/>
    <property type="match status" value="1"/>
</dbReference>
<dbReference type="GO" id="GO:0006644">
    <property type="term" value="P:phospholipid metabolic process"/>
    <property type="evidence" value="ECO:0007669"/>
    <property type="project" value="InterPro"/>
</dbReference>
<dbReference type="AlphaFoldDB" id="A0AAN8FCH3"/>
<comment type="caution">
    <text evidence="2">The sequence shown here is derived from an EMBL/GenBank/DDBJ whole genome shotgun (WGS) entry which is preliminary data.</text>
</comment>
<organism evidence="2 3">
    <name type="scientific">Trichostrongylus colubriformis</name>
    <name type="common">Black scour worm</name>
    <dbReference type="NCBI Taxonomy" id="6319"/>
    <lineage>
        <taxon>Eukaryota</taxon>
        <taxon>Metazoa</taxon>
        <taxon>Ecdysozoa</taxon>
        <taxon>Nematoda</taxon>
        <taxon>Chromadorea</taxon>
        <taxon>Rhabditida</taxon>
        <taxon>Rhabditina</taxon>
        <taxon>Rhabditomorpha</taxon>
        <taxon>Strongyloidea</taxon>
        <taxon>Trichostrongylidae</taxon>
        <taxon>Trichostrongylus</taxon>
    </lineage>
</organism>
<dbReference type="InterPro" id="IPR053322">
    <property type="entry name" value="PLA2-like"/>
</dbReference>
<evidence type="ECO:0000313" key="3">
    <source>
        <dbReference type="Proteomes" id="UP001331761"/>
    </source>
</evidence>
<dbReference type="InterPro" id="IPR036444">
    <property type="entry name" value="PLipase_A2_dom_sf"/>
</dbReference>
<feature type="chain" id="PRO_5042996307" evidence="1">
    <location>
        <begin position="20"/>
        <end position="116"/>
    </location>
</feature>
<dbReference type="GO" id="GO:0004623">
    <property type="term" value="F:phospholipase A2 activity"/>
    <property type="evidence" value="ECO:0007669"/>
    <property type="project" value="InterPro"/>
</dbReference>
<protein>
    <submittedName>
        <fullName evidence="2">Uncharacterized protein</fullName>
    </submittedName>
</protein>
<dbReference type="SUPFAM" id="SSF48619">
    <property type="entry name" value="Phospholipase A2, PLA2"/>
    <property type="match status" value="1"/>
</dbReference>
<dbReference type="Proteomes" id="UP001331761">
    <property type="component" value="Unassembled WGS sequence"/>
</dbReference>
<reference evidence="2 3" key="1">
    <citation type="submission" date="2019-10" db="EMBL/GenBank/DDBJ databases">
        <title>Assembly and Annotation for the nematode Trichostrongylus colubriformis.</title>
        <authorList>
            <person name="Martin J."/>
        </authorList>
    </citation>
    <scope>NUCLEOTIDE SEQUENCE [LARGE SCALE GENOMIC DNA]</scope>
    <source>
        <strain evidence="2">G859</strain>
        <tissue evidence="2">Whole worm</tissue>
    </source>
</reference>
<keyword evidence="1" id="KW-0732">Signal</keyword>